<evidence type="ECO:0000256" key="1">
    <source>
        <dbReference type="SAM" id="MobiDB-lite"/>
    </source>
</evidence>
<dbReference type="GeneID" id="6005229"/>
<dbReference type="OMA" id="SPYDWHE"/>
<comment type="caution">
    <text evidence="3">The sequence shown here is derived from an EMBL/GenBank/DDBJ whole genome shotgun (WGS) entry which is preliminary data.</text>
</comment>
<feature type="compositionally biased region" description="Polar residues" evidence="1">
    <location>
        <begin position="80"/>
        <end position="114"/>
    </location>
</feature>
<evidence type="ECO:0000313" key="4">
    <source>
        <dbReference type="Proteomes" id="UP000001861"/>
    </source>
</evidence>
<feature type="compositionally biased region" description="Polar residues" evidence="1">
    <location>
        <begin position="328"/>
        <end position="340"/>
    </location>
</feature>
<dbReference type="HOGENOM" id="CLU_290699_0_0_1"/>
<dbReference type="InParanoid" id="A8N1N0"/>
<feature type="compositionally biased region" description="Polar residues" evidence="1">
    <location>
        <begin position="21"/>
        <end position="40"/>
    </location>
</feature>
<name>A8N1N0_COPC7</name>
<sequence>MSASAGDLSNAPHGSTRHSSRPSIDTNASGIAESTISFSQFPAVPTEIPTTPIRAGFSNSPVRSNFSPVQPLVPRRGPLSASTYRNGPATASSSRSIQPRGPSASSSTVRGNPNPTHPLSPHDWHDGSSSIDGIDTQEARLLPTSFITSLLQENKELRRQQRSSFASDAFSGISELTYPPPPPYPQPSSGRPAILQNRTGNPNRTHGTSRAPPSAFSPIREAPNRESTSDSETLHSTQGHPSIAGYTPNNPPVVVGVAQATLRSIPASSRPPSSQTVPLSVDEKEAKYGLSSQDMDDDSILRFKAQNAYYPPPDPTPPSNATHRRPNFNPQPSTQARQSTYSLAPSFVSKISMASVGRMFHWRKKSLPPVPRIPDIPLAVENQTRRADQSTPLPDLANRADTLHALLEKGYHPHHSLSSYQQYQLQQDFPVSVEGGEHSYHQDTVNTMGTTNSTQPLRPQYYSDFADRTSDKPTLTFSNQGSPARASRLPLLSKRMKMGIAIFIIAAVASIIAAIVVVVKRNQSALPNCPNGLTGATCTLNSTCVCTADDSRCNPLARNLIDLIPSVNEAFSSNLTAHDIYTSLWYSQGRTRSNDCSPQALLVDSGKRLKEELYPTRTQWVRAALLWNVVQAQDLQSSEDMLKFVQSAPWDSLPGDAPTNVKEESFTASFSGFIYNFAAQTVTPISATFASQGQPTREQIARVGSTAQSTLDRMYTFAQASSVQRELALRNYWTTTLSQKSEDLTVFKALLSASPILLPFDATSSSIRGLFSNDSSSLFPPPLACYPGLSSQQRDRLNSLETSVFQLPASETPSNFGTGCYPDRPIYGVLDVLRLRLPFLDSRSDLPRQGAILHRDAVPRVVIHSGEVLSATFPNSQAPSFDASQLDPRNFGTLNFSNHVILRYLTSMPVDTAILLVQYLLGISNRPQAPPAPSSPLFNVLATVPVIEVSIFGAVGPPDVAGTVSALATTSDSMFYGSDPAAALRRWTISGYGGTVHWAERADAPRIVKDDSFNDQVMNEAWEATAESIRRDLFPLDALVSSFESTGKFVSA</sequence>
<dbReference type="Proteomes" id="UP000001861">
    <property type="component" value="Unassembled WGS sequence"/>
</dbReference>
<dbReference type="eggNOG" id="ENOG502SKSU">
    <property type="taxonomic scope" value="Eukaryota"/>
</dbReference>
<keyword evidence="4" id="KW-1185">Reference proteome</keyword>
<gene>
    <name evidence="3" type="ORF">CC1G_06789</name>
</gene>
<feature type="compositionally biased region" description="Polar residues" evidence="1">
    <location>
        <begin position="196"/>
        <end position="208"/>
    </location>
</feature>
<keyword evidence="2" id="KW-1133">Transmembrane helix</keyword>
<keyword evidence="2" id="KW-0812">Transmembrane</keyword>
<feature type="region of interest" description="Disordered" evidence="1">
    <location>
        <begin position="307"/>
        <end position="340"/>
    </location>
</feature>
<dbReference type="VEuPathDB" id="FungiDB:CC1G_06789"/>
<dbReference type="OrthoDB" id="5595612at2759"/>
<dbReference type="RefSeq" id="XP_001828803.2">
    <property type="nucleotide sequence ID" value="XM_001828751.2"/>
</dbReference>
<evidence type="ECO:0000256" key="2">
    <source>
        <dbReference type="SAM" id="Phobius"/>
    </source>
</evidence>
<feature type="region of interest" description="Disordered" evidence="1">
    <location>
        <begin position="157"/>
        <end position="250"/>
    </location>
</feature>
<dbReference type="AlphaFoldDB" id="A8N1N0"/>
<proteinExistence type="predicted"/>
<feature type="compositionally biased region" description="Polar residues" evidence="1">
    <location>
        <begin position="230"/>
        <end position="240"/>
    </location>
</feature>
<organism evidence="3 4">
    <name type="scientific">Coprinopsis cinerea (strain Okayama-7 / 130 / ATCC MYA-4618 / FGSC 9003)</name>
    <name type="common">Inky cap fungus</name>
    <name type="synonym">Hormographiella aspergillata</name>
    <dbReference type="NCBI Taxonomy" id="240176"/>
    <lineage>
        <taxon>Eukaryota</taxon>
        <taxon>Fungi</taxon>
        <taxon>Dikarya</taxon>
        <taxon>Basidiomycota</taxon>
        <taxon>Agaricomycotina</taxon>
        <taxon>Agaricomycetes</taxon>
        <taxon>Agaricomycetidae</taxon>
        <taxon>Agaricales</taxon>
        <taxon>Agaricineae</taxon>
        <taxon>Psathyrellaceae</taxon>
        <taxon>Coprinopsis</taxon>
    </lineage>
</organism>
<feature type="transmembrane region" description="Helical" evidence="2">
    <location>
        <begin position="498"/>
        <end position="519"/>
    </location>
</feature>
<dbReference type="EMBL" id="AACS02000001">
    <property type="protein sequence ID" value="EAU93069.2"/>
    <property type="molecule type" value="Genomic_DNA"/>
</dbReference>
<feature type="compositionally biased region" description="Polar residues" evidence="1">
    <location>
        <begin position="57"/>
        <end position="68"/>
    </location>
</feature>
<protein>
    <submittedName>
        <fullName evidence="3">Uncharacterized protein</fullName>
    </submittedName>
</protein>
<reference evidence="3 4" key="1">
    <citation type="journal article" date="2010" name="Proc. Natl. Acad. Sci. U.S.A.">
        <title>Insights into evolution of multicellular fungi from the assembled chromosomes of the mushroom Coprinopsis cinerea (Coprinus cinereus).</title>
        <authorList>
            <person name="Stajich J.E."/>
            <person name="Wilke S.K."/>
            <person name="Ahren D."/>
            <person name="Au C.H."/>
            <person name="Birren B.W."/>
            <person name="Borodovsky M."/>
            <person name="Burns C."/>
            <person name="Canback B."/>
            <person name="Casselton L.A."/>
            <person name="Cheng C.K."/>
            <person name="Deng J."/>
            <person name="Dietrich F.S."/>
            <person name="Fargo D.C."/>
            <person name="Farman M.L."/>
            <person name="Gathman A.C."/>
            <person name="Goldberg J."/>
            <person name="Guigo R."/>
            <person name="Hoegger P.J."/>
            <person name="Hooker J.B."/>
            <person name="Huggins A."/>
            <person name="James T.Y."/>
            <person name="Kamada T."/>
            <person name="Kilaru S."/>
            <person name="Kodira C."/>
            <person name="Kues U."/>
            <person name="Kupfer D."/>
            <person name="Kwan H.S."/>
            <person name="Lomsadze A."/>
            <person name="Li W."/>
            <person name="Lilly W.W."/>
            <person name="Ma L.J."/>
            <person name="Mackey A.J."/>
            <person name="Manning G."/>
            <person name="Martin F."/>
            <person name="Muraguchi H."/>
            <person name="Natvig D.O."/>
            <person name="Palmerini H."/>
            <person name="Ramesh M.A."/>
            <person name="Rehmeyer C.J."/>
            <person name="Roe B.A."/>
            <person name="Shenoy N."/>
            <person name="Stanke M."/>
            <person name="Ter-Hovhannisyan V."/>
            <person name="Tunlid A."/>
            <person name="Velagapudi R."/>
            <person name="Vision T.J."/>
            <person name="Zeng Q."/>
            <person name="Zolan M.E."/>
            <person name="Pukkila P.J."/>
        </authorList>
    </citation>
    <scope>NUCLEOTIDE SEQUENCE [LARGE SCALE GENOMIC DNA]</scope>
    <source>
        <strain evidence="4">Okayama-7 / 130 / ATCC MYA-4618 / FGSC 9003</strain>
    </source>
</reference>
<accession>A8N1N0</accession>
<dbReference type="STRING" id="240176.A8N1N0"/>
<evidence type="ECO:0000313" key="3">
    <source>
        <dbReference type="EMBL" id="EAU93069.2"/>
    </source>
</evidence>
<keyword evidence="2" id="KW-0472">Membrane</keyword>
<dbReference type="KEGG" id="cci:CC1G_06789"/>
<feature type="region of interest" description="Disordered" evidence="1">
    <location>
        <begin position="1"/>
        <end position="132"/>
    </location>
</feature>